<dbReference type="PANTHER" id="PTHR38450">
    <property type="entry name" value="STAGE V SPORULATION PROTEIN AC-RELATED"/>
    <property type="match status" value="1"/>
</dbReference>
<evidence type="ECO:0000313" key="3">
    <source>
        <dbReference type="Proteomes" id="UP000010797"/>
    </source>
</evidence>
<gene>
    <name evidence="2" type="ordered locus">Desdi_2384</name>
</gene>
<dbReference type="InterPro" id="IPR005562">
    <property type="entry name" value="SpoVA"/>
</dbReference>
<feature type="transmembrane region" description="Helical" evidence="1">
    <location>
        <begin position="58"/>
        <end position="75"/>
    </location>
</feature>
<dbReference type="EMBL" id="CP003344">
    <property type="protein sequence ID" value="AGA69808.1"/>
    <property type="molecule type" value="Genomic_DNA"/>
</dbReference>
<keyword evidence="1" id="KW-0812">Transmembrane</keyword>
<keyword evidence="1" id="KW-0472">Membrane</keyword>
<proteinExistence type="predicted"/>
<organism evidence="2 3">
    <name type="scientific">Desulfitobacterium dichloroeliminans (strain LMG P-21439 / DCA1)</name>
    <dbReference type="NCBI Taxonomy" id="871963"/>
    <lineage>
        <taxon>Bacteria</taxon>
        <taxon>Bacillati</taxon>
        <taxon>Bacillota</taxon>
        <taxon>Clostridia</taxon>
        <taxon>Eubacteriales</taxon>
        <taxon>Desulfitobacteriaceae</taxon>
        <taxon>Desulfitobacterium</taxon>
    </lineage>
</organism>
<dbReference type="eggNOG" id="ENOG50315MJ">
    <property type="taxonomic scope" value="Bacteria"/>
</dbReference>
<dbReference type="HOGENOM" id="CLU_112786_1_0_9"/>
<feature type="transmembrane region" description="Helical" evidence="1">
    <location>
        <begin position="6"/>
        <end position="23"/>
    </location>
</feature>
<dbReference type="RefSeq" id="WP_015262780.1">
    <property type="nucleotide sequence ID" value="NC_019903.1"/>
</dbReference>
<dbReference type="NCBIfam" id="TIGR02839">
    <property type="entry name" value="spore_V_AE"/>
    <property type="match status" value="1"/>
</dbReference>
<dbReference type="OrthoDB" id="9797988at2"/>
<dbReference type="KEGG" id="ddl:Desdi_2384"/>
<accession>L0FA31</accession>
<dbReference type="AlphaFoldDB" id="L0FA31"/>
<feature type="transmembrane region" description="Helical" evidence="1">
    <location>
        <begin position="35"/>
        <end position="52"/>
    </location>
</feature>
<feature type="transmembrane region" description="Helical" evidence="1">
    <location>
        <begin position="87"/>
        <end position="112"/>
    </location>
</feature>
<evidence type="ECO:0000313" key="2">
    <source>
        <dbReference type="EMBL" id="AGA69808.1"/>
    </source>
</evidence>
<dbReference type="InterPro" id="IPR014204">
    <property type="entry name" value="Spore_V_AE"/>
</dbReference>
<keyword evidence="3" id="KW-1185">Reference proteome</keyword>
<reference evidence="3" key="1">
    <citation type="submission" date="2012-02" db="EMBL/GenBank/DDBJ databases">
        <title>Complete sequence of Desulfitobacterium dichloroeliminans LMG P-21439.</title>
        <authorList>
            <person name="Lucas S."/>
            <person name="Han J."/>
            <person name="Lapidus A."/>
            <person name="Cheng J.-F."/>
            <person name="Goodwin L."/>
            <person name="Pitluck S."/>
            <person name="Peters L."/>
            <person name="Ovchinnikova G."/>
            <person name="Teshima H."/>
            <person name="Detter J.C."/>
            <person name="Han C."/>
            <person name="Tapia R."/>
            <person name="Land M."/>
            <person name="Hauser L."/>
            <person name="Kyrpides N."/>
            <person name="Ivanova N."/>
            <person name="Pagani I."/>
            <person name="Kruse T."/>
            <person name="de Vos W.M."/>
            <person name="Boon N."/>
            <person name="Smidt H."/>
            <person name="Woyke T."/>
        </authorList>
    </citation>
    <scope>NUCLEOTIDE SEQUENCE [LARGE SCALE GENOMIC DNA]</scope>
    <source>
        <strain evidence="3">LMG P-21439 / DCA1</strain>
    </source>
</reference>
<keyword evidence="1" id="KW-1133">Transmembrane helix</keyword>
<dbReference type="Pfam" id="PF03862">
    <property type="entry name" value="SpoVAC_SpoVAEB"/>
    <property type="match status" value="1"/>
</dbReference>
<evidence type="ECO:0000256" key="1">
    <source>
        <dbReference type="SAM" id="Phobius"/>
    </source>
</evidence>
<name>L0FA31_DESDL</name>
<dbReference type="Proteomes" id="UP000010797">
    <property type="component" value="Chromosome"/>
</dbReference>
<sequence length="120" mass="12046">MFEQIIPAFIVGGLICVVGQLLMDLTKPSFTPAHVLVAFVTGGAILGGLGLYEPLMKFAGAGASVPLSGFGYTLAKGAMEAVGEKGFIGAFSGGVEAAAVGIAAAVFFGYLVSITFNPKG</sequence>
<dbReference type="STRING" id="871963.Desdi_2384"/>
<dbReference type="PANTHER" id="PTHR38450:SF2">
    <property type="entry name" value="STAGE V SPORULATION PROTEIN AEB"/>
    <property type="match status" value="1"/>
</dbReference>
<protein>
    <submittedName>
        <fullName evidence="2">Stage V sporulation protein AE</fullName>
    </submittedName>
</protein>